<feature type="transmembrane region" description="Helical" evidence="7">
    <location>
        <begin position="49"/>
        <end position="71"/>
    </location>
</feature>
<protein>
    <recommendedName>
        <fullName evidence="11">ABC3 transporter permease protein domain-containing protein</fullName>
    </recommendedName>
</protein>
<comment type="similarity">
    <text evidence="6">Belongs to the ABC-4 integral membrane protein family.</text>
</comment>
<evidence type="ECO:0000256" key="4">
    <source>
        <dbReference type="ARBA" id="ARBA00022989"/>
    </source>
</evidence>
<proteinExistence type="inferred from homology"/>
<comment type="subcellular location">
    <subcellularLocation>
        <location evidence="1">Cell membrane</location>
        <topology evidence="1">Multi-pass membrane protein</topology>
    </subcellularLocation>
</comment>
<feature type="transmembrane region" description="Helical" evidence="7">
    <location>
        <begin position="140"/>
        <end position="162"/>
    </location>
</feature>
<dbReference type="GO" id="GO:0005886">
    <property type="term" value="C:plasma membrane"/>
    <property type="evidence" value="ECO:0007669"/>
    <property type="project" value="UniProtKB-SubCell"/>
</dbReference>
<dbReference type="GO" id="GO:0022857">
    <property type="term" value="F:transmembrane transporter activity"/>
    <property type="evidence" value="ECO:0007669"/>
    <property type="project" value="TreeGrafter"/>
</dbReference>
<evidence type="ECO:0000259" key="9">
    <source>
        <dbReference type="Pfam" id="PF12704"/>
    </source>
</evidence>
<dbReference type="InterPro" id="IPR050250">
    <property type="entry name" value="Macrolide_Exporter_MacB"/>
</dbReference>
<evidence type="ECO:0000256" key="6">
    <source>
        <dbReference type="ARBA" id="ARBA00038076"/>
    </source>
</evidence>
<feature type="domain" description="ABC3 transporter permease C-terminal" evidence="8">
    <location>
        <begin position="54"/>
        <end position="159"/>
    </location>
</feature>
<dbReference type="AlphaFoldDB" id="X0T1X8"/>
<reference evidence="10" key="1">
    <citation type="journal article" date="2014" name="Front. Microbiol.">
        <title>High frequency of phylogenetically diverse reductive dehalogenase-homologous genes in deep subseafloor sedimentary metagenomes.</title>
        <authorList>
            <person name="Kawai M."/>
            <person name="Futagami T."/>
            <person name="Toyoda A."/>
            <person name="Takaki Y."/>
            <person name="Nishi S."/>
            <person name="Hori S."/>
            <person name="Arai W."/>
            <person name="Tsubouchi T."/>
            <person name="Morono Y."/>
            <person name="Uchiyama I."/>
            <person name="Ito T."/>
            <person name="Fujiyama A."/>
            <person name="Inagaki F."/>
            <person name="Takami H."/>
        </authorList>
    </citation>
    <scope>NUCLEOTIDE SEQUENCE</scope>
    <source>
        <strain evidence="10">Expedition CK06-06</strain>
    </source>
</reference>
<keyword evidence="5 7" id="KW-0472">Membrane</keyword>
<sequence length="514" mass="56301">VTLDRATQELLQIREGLPWAMGVPDDERIEVGMMPLNEAMGPSWGPTVVIFYGVVCLVLLLACANIANLMLSRISTRQTEIALRVTLGAGRIRIIRQLLVESLLLAAGGGTVGLGLGLLGRDLLIMKIPVQIPYYVSFDTNLVVVLSIVGITMATGVLFGIAPALGGSTPDLAGILRMGGPRTIGGWRRSRLRSVLIVLEVSLAVIVLIGAGLMMKSYMRLQSVEAGFDLEGLLTARISLPGNAYPEQHQHRDFFQALQERLQALPGVESVTAATTLPMTHYTWARYYTTEEWDVPLEEETTFTFYWRIQREYFDTLRIPILTGRGFSEADEVEGAPPVVIVSQAFAQKHWPDSDPIGKRMKWGMPDSEGAWMDVVGIAGDIRESSLDQGIELGCYIPFGANPLPEMDLAIRCGGDPREMIGALRQAVRGLDPDLPIYDIQTADVIMWRANWNPIMATWLFGIFSAIALLLAAVGIYGVIANAVSRRTRELGIRIALGAGRRDVFTLILRQTAG</sequence>
<keyword evidence="3 7" id="KW-0812">Transmembrane</keyword>
<keyword evidence="2" id="KW-1003">Cell membrane</keyword>
<evidence type="ECO:0000256" key="7">
    <source>
        <dbReference type="SAM" id="Phobius"/>
    </source>
</evidence>
<name>X0T1X8_9ZZZZ</name>
<dbReference type="Pfam" id="PF02687">
    <property type="entry name" value="FtsX"/>
    <property type="match status" value="2"/>
</dbReference>
<evidence type="ECO:0000313" key="10">
    <source>
        <dbReference type="EMBL" id="GAF81366.1"/>
    </source>
</evidence>
<evidence type="ECO:0008006" key="11">
    <source>
        <dbReference type="Google" id="ProtNLM"/>
    </source>
</evidence>
<dbReference type="EMBL" id="BARS01002115">
    <property type="protein sequence ID" value="GAF81366.1"/>
    <property type="molecule type" value="Genomic_DNA"/>
</dbReference>
<feature type="transmembrane region" description="Helical" evidence="7">
    <location>
        <begin position="459"/>
        <end position="484"/>
    </location>
</feature>
<gene>
    <name evidence="10" type="ORF">S01H1_03952</name>
</gene>
<feature type="non-terminal residue" evidence="10">
    <location>
        <position position="1"/>
    </location>
</feature>
<feature type="transmembrane region" description="Helical" evidence="7">
    <location>
        <begin position="98"/>
        <end position="120"/>
    </location>
</feature>
<feature type="domain" description="MacB-like periplasmic core" evidence="9">
    <location>
        <begin position="204"/>
        <end position="400"/>
    </location>
</feature>
<dbReference type="InterPro" id="IPR003838">
    <property type="entry name" value="ABC3_permease_C"/>
</dbReference>
<feature type="domain" description="ABC3 transporter permease C-terminal" evidence="8">
    <location>
        <begin position="463"/>
        <end position="512"/>
    </location>
</feature>
<comment type="caution">
    <text evidence="10">The sequence shown here is derived from an EMBL/GenBank/DDBJ whole genome shotgun (WGS) entry which is preliminary data.</text>
</comment>
<dbReference type="PANTHER" id="PTHR30572:SF4">
    <property type="entry name" value="ABC TRANSPORTER PERMEASE YTRF"/>
    <property type="match status" value="1"/>
</dbReference>
<dbReference type="InterPro" id="IPR025857">
    <property type="entry name" value="MacB_PCD"/>
</dbReference>
<organism evidence="10">
    <name type="scientific">marine sediment metagenome</name>
    <dbReference type="NCBI Taxonomy" id="412755"/>
    <lineage>
        <taxon>unclassified sequences</taxon>
        <taxon>metagenomes</taxon>
        <taxon>ecological metagenomes</taxon>
    </lineage>
</organism>
<keyword evidence="4 7" id="KW-1133">Transmembrane helix</keyword>
<accession>X0T1X8</accession>
<dbReference type="PANTHER" id="PTHR30572">
    <property type="entry name" value="MEMBRANE COMPONENT OF TRANSPORTER-RELATED"/>
    <property type="match status" value="1"/>
</dbReference>
<dbReference type="Pfam" id="PF12704">
    <property type="entry name" value="MacB_PCD"/>
    <property type="match status" value="1"/>
</dbReference>
<feature type="transmembrane region" description="Helical" evidence="7">
    <location>
        <begin position="195"/>
        <end position="215"/>
    </location>
</feature>
<feature type="non-terminal residue" evidence="10">
    <location>
        <position position="514"/>
    </location>
</feature>
<evidence type="ECO:0000256" key="5">
    <source>
        <dbReference type="ARBA" id="ARBA00023136"/>
    </source>
</evidence>
<evidence type="ECO:0000256" key="1">
    <source>
        <dbReference type="ARBA" id="ARBA00004651"/>
    </source>
</evidence>
<evidence type="ECO:0000256" key="3">
    <source>
        <dbReference type="ARBA" id="ARBA00022692"/>
    </source>
</evidence>
<evidence type="ECO:0000259" key="8">
    <source>
        <dbReference type="Pfam" id="PF02687"/>
    </source>
</evidence>
<evidence type="ECO:0000256" key="2">
    <source>
        <dbReference type="ARBA" id="ARBA00022475"/>
    </source>
</evidence>